<reference evidence="7 8" key="1">
    <citation type="submission" date="2014-04" db="EMBL/GenBank/DDBJ databases">
        <authorList>
            <consortium name="DOE Joint Genome Institute"/>
            <person name="Kuo A."/>
            <person name="Ruytinx J."/>
            <person name="Rineau F."/>
            <person name="Colpaert J."/>
            <person name="Kohler A."/>
            <person name="Nagy L.G."/>
            <person name="Floudas D."/>
            <person name="Copeland A."/>
            <person name="Barry K.W."/>
            <person name="Cichocki N."/>
            <person name="Veneault-Fourrey C."/>
            <person name="LaButti K."/>
            <person name="Lindquist E.A."/>
            <person name="Lipzen A."/>
            <person name="Lundell T."/>
            <person name="Morin E."/>
            <person name="Murat C."/>
            <person name="Sun H."/>
            <person name="Tunlid A."/>
            <person name="Henrissat B."/>
            <person name="Grigoriev I.V."/>
            <person name="Hibbett D.S."/>
            <person name="Martin F."/>
            <person name="Nordberg H.P."/>
            <person name="Cantor M.N."/>
            <person name="Hua S.X."/>
        </authorList>
    </citation>
    <scope>NUCLEOTIDE SEQUENCE [LARGE SCALE GENOMIC DNA]</scope>
    <source>
        <strain evidence="7 8">UH-Slu-Lm8-n1</strain>
    </source>
</reference>
<dbReference type="GO" id="GO:0007165">
    <property type="term" value="P:signal transduction"/>
    <property type="evidence" value="ECO:0007669"/>
    <property type="project" value="InterPro"/>
</dbReference>
<dbReference type="Pfam" id="PF23010">
    <property type="entry name" value="RA_3"/>
    <property type="match status" value="1"/>
</dbReference>
<dbReference type="PROSITE" id="PS50200">
    <property type="entry name" value="RA"/>
    <property type="match status" value="1"/>
</dbReference>
<dbReference type="InterPro" id="IPR055071">
    <property type="entry name" value="RA_PHLPP-like"/>
</dbReference>
<gene>
    <name evidence="7" type="ORF">CY34DRAFT_92792</name>
</gene>
<evidence type="ECO:0000256" key="3">
    <source>
        <dbReference type="ARBA" id="ARBA00022737"/>
    </source>
</evidence>
<proteinExistence type="predicted"/>
<dbReference type="InterPro" id="IPR050333">
    <property type="entry name" value="SLRP"/>
</dbReference>
<evidence type="ECO:0000256" key="5">
    <source>
        <dbReference type="SAM" id="MobiDB-lite"/>
    </source>
</evidence>
<dbReference type="HOGENOM" id="CLU_778581_0_0_1"/>
<evidence type="ECO:0000313" key="8">
    <source>
        <dbReference type="Proteomes" id="UP000054485"/>
    </source>
</evidence>
<dbReference type="Pfam" id="PF13855">
    <property type="entry name" value="LRR_8"/>
    <property type="match status" value="1"/>
</dbReference>
<dbReference type="GO" id="GO:0046872">
    <property type="term" value="F:metal ion binding"/>
    <property type="evidence" value="ECO:0007669"/>
    <property type="project" value="UniProtKB-KW"/>
</dbReference>
<dbReference type="STRING" id="930992.A0A0D0ASZ6"/>
<dbReference type="SUPFAM" id="SSF52058">
    <property type="entry name" value="L domain-like"/>
    <property type="match status" value="1"/>
</dbReference>
<reference evidence="8" key="2">
    <citation type="submission" date="2015-01" db="EMBL/GenBank/DDBJ databases">
        <title>Evolutionary Origins and Diversification of the Mycorrhizal Mutualists.</title>
        <authorList>
            <consortium name="DOE Joint Genome Institute"/>
            <consortium name="Mycorrhizal Genomics Consortium"/>
            <person name="Kohler A."/>
            <person name="Kuo A."/>
            <person name="Nagy L.G."/>
            <person name="Floudas D."/>
            <person name="Copeland A."/>
            <person name="Barry K.W."/>
            <person name="Cichocki N."/>
            <person name="Veneault-Fourrey C."/>
            <person name="LaButti K."/>
            <person name="Lindquist E.A."/>
            <person name="Lipzen A."/>
            <person name="Lundell T."/>
            <person name="Morin E."/>
            <person name="Murat C."/>
            <person name="Riley R."/>
            <person name="Ohm R."/>
            <person name="Sun H."/>
            <person name="Tunlid A."/>
            <person name="Henrissat B."/>
            <person name="Grigoriev I.V."/>
            <person name="Hibbett D.S."/>
            <person name="Martin F."/>
        </authorList>
    </citation>
    <scope>NUCLEOTIDE SEQUENCE [LARGE SCALE GENOMIC DNA]</scope>
    <source>
        <strain evidence="8">UH-Slu-Lm8-n1</strain>
    </source>
</reference>
<keyword evidence="2" id="KW-0479">Metal-binding</keyword>
<evidence type="ECO:0000256" key="1">
    <source>
        <dbReference type="ARBA" id="ARBA00022614"/>
    </source>
</evidence>
<feature type="region of interest" description="Disordered" evidence="5">
    <location>
        <begin position="106"/>
        <end position="165"/>
    </location>
</feature>
<dbReference type="PANTHER" id="PTHR45712:SF22">
    <property type="entry name" value="INSULIN-LIKE GROWTH FACTOR-BINDING PROTEIN COMPLEX ACID LABILE SUBUNIT"/>
    <property type="match status" value="1"/>
</dbReference>
<dbReference type="InterPro" id="IPR001611">
    <property type="entry name" value="Leu-rich_rpt"/>
</dbReference>
<evidence type="ECO:0000313" key="7">
    <source>
        <dbReference type="EMBL" id="KIK37397.1"/>
    </source>
</evidence>
<dbReference type="InterPro" id="IPR000159">
    <property type="entry name" value="RA_dom"/>
</dbReference>
<dbReference type="EMBL" id="KN835453">
    <property type="protein sequence ID" value="KIK37397.1"/>
    <property type="molecule type" value="Genomic_DNA"/>
</dbReference>
<dbReference type="AlphaFoldDB" id="A0A0D0ASZ6"/>
<accession>A0A0D0ASZ6</accession>
<feature type="region of interest" description="Disordered" evidence="5">
    <location>
        <begin position="1"/>
        <end position="67"/>
    </location>
</feature>
<feature type="domain" description="Ras-associating" evidence="6">
    <location>
        <begin position="168"/>
        <end position="255"/>
    </location>
</feature>
<evidence type="ECO:0000259" key="6">
    <source>
        <dbReference type="PROSITE" id="PS50200"/>
    </source>
</evidence>
<keyword evidence="3" id="KW-0677">Repeat</keyword>
<dbReference type="InterPro" id="IPR032675">
    <property type="entry name" value="LRR_dom_sf"/>
</dbReference>
<feature type="compositionally biased region" description="Basic residues" evidence="5">
    <location>
        <begin position="143"/>
        <end position="158"/>
    </location>
</feature>
<organism evidence="7 8">
    <name type="scientific">Suillus luteus UH-Slu-Lm8-n1</name>
    <dbReference type="NCBI Taxonomy" id="930992"/>
    <lineage>
        <taxon>Eukaryota</taxon>
        <taxon>Fungi</taxon>
        <taxon>Dikarya</taxon>
        <taxon>Basidiomycota</taxon>
        <taxon>Agaricomycotina</taxon>
        <taxon>Agaricomycetes</taxon>
        <taxon>Agaricomycetidae</taxon>
        <taxon>Boletales</taxon>
        <taxon>Suillineae</taxon>
        <taxon>Suillaceae</taxon>
        <taxon>Suillus</taxon>
    </lineage>
</organism>
<protein>
    <submittedName>
        <fullName evidence="7">Unplaced genomic scaffold CY34scaffold_322, whole genome shotgun sequence</fullName>
    </submittedName>
</protein>
<sequence>MDGIVNPSLSGQNIVPSNISPSSTVDPSTASTSGSSFHQPPSPTLSTSFVFNNPHPFSSTSPTSKRKACIDFRKLSPKSVPPLVGPEEVIIPGVNDHETPLWTAPESWAVENGEEEVDVGGDSSSEESTRDATSSFNSSGFSSKRKSRRKSNHPRKLPSRGSNDRVRVRIYRADGSYHVAPISIHSTVAELTSPLNQKLLAHNERETHKLYLKERGRERVLAPTERPAAIVIRRLEQAGYDQADSLAFLGAEDMTFLMKFVYKSQLLGPAAEELTFDAFDLVDLTGCSLPTIPIVLHQNASSIVYLNLSRNPMVEIPLDFIQSCTTLRDLKLSSMAMKKVPQSVRHSTSLHRLDLSCNRIVDLDDAGLDRIPELSLLKLQNNRIEQLPWYFPRLKFLNFLNISNNKFVNV</sequence>
<name>A0A0D0ASZ6_9AGAM</name>
<keyword evidence="4" id="KW-0460">Magnesium</keyword>
<dbReference type="PANTHER" id="PTHR45712">
    <property type="entry name" value="AGAP008170-PA"/>
    <property type="match status" value="1"/>
</dbReference>
<dbReference type="OrthoDB" id="2689762at2759"/>
<keyword evidence="8" id="KW-1185">Reference proteome</keyword>
<dbReference type="InParanoid" id="A0A0D0ASZ6"/>
<evidence type="ECO:0000256" key="2">
    <source>
        <dbReference type="ARBA" id="ARBA00022723"/>
    </source>
</evidence>
<feature type="compositionally biased region" description="Polar residues" evidence="5">
    <location>
        <begin position="7"/>
        <end position="63"/>
    </location>
</feature>
<dbReference type="Gene3D" id="3.80.10.10">
    <property type="entry name" value="Ribonuclease Inhibitor"/>
    <property type="match status" value="1"/>
</dbReference>
<keyword evidence="1" id="KW-0433">Leucine-rich repeat</keyword>
<evidence type="ECO:0000256" key="4">
    <source>
        <dbReference type="ARBA" id="ARBA00022842"/>
    </source>
</evidence>
<feature type="non-terminal residue" evidence="7">
    <location>
        <position position="410"/>
    </location>
</feature>
<dbReference type="Proteomes" id="UP000054485">
    <property type="component" value="Unassembled WGS sequence"/>
</dbReference>